<keyword evidence="3 4" id="KW-0808">Transferase</keyword>
<comment type="caution">
    <text evidence="4">The sequence shown here is derived from an EMBL/GenBank/DDBJ whole genome shotgun (WGS) entry which is preliminary data.</text>
</comment>
<keyword evidence="4" id="KW-0489">Methyltransferase</keyword>
<dbReference type="NCBIfam" id="TIGR00138">
    <property type="entry name" value="rsmG_gidB"/>
    <property type="match status" value="1"/>
</dbReference>
<dbReference type="Pfam" id="PF02527">
    <property type="entry name" value="GidB"/>
    <property type="match status" value="1"/>
</dbReference>
<evidence type="ECO:0000313" key="4">
    <source>
        <dbReference type="EMBL" id="OIQ74738.1"/>
    </source>
</evidence>
<dbReference type="CDD" id="cd02440">
    <property type="entry name" value="AdoMet_MTases"/>
    <property type="match status" value="1"/>
</dbReference>
<evidence type="ECO:0000256" key="2">
    <source>
        <dbReference type="ARBA" id="ARBA00022552"/>
    </source>
</evidence>
<dbReference type="GO" id="GO:0005829">
    <property type="term" value="C:cytosol"/>
    <property type="evidence" value="ECO:0007669"/>
    <property type="project" value="TreeGrafter"/>
</dbReference>
<dbReference type="PANTHER" id="PTHR31760">
    <property type="entry name" value="S-ADENOSYL-L-METHIONINE-DEPENDENT METHYLTRANSFERASES SUPERFAMILY PROTEIN"/>
    <property type="match status" value="1"/>
</dbReference>
<evidence type="ECO:0000256" key="3">
    <source>
        <dbReference type="ARBA" id="ARBA00022679"/>
    </source>
</evidence>
<sequence>MAELIPPEVELLDIGSGAGLPGLVIALARPDLKITLLEPLLRRATMLSEFIAELGLEGRVRVVRERAEEHKQQYRYVTARAVASLTKLLPMAWPLLSPGGVLLAMKGEGAAREVEEAAALLAKLKVRQVEVVETRGYPEAPQPGRVIRIER</sequence>
<dbReference type="SUPFAM" id="SSF53335">
    <property type="entry name" value="S-adenosyl-L-methionine-dependent methyltransferases"/>
    <property type="match status" value="1"/>
</dbReference>
<dbReference type="EC" id="2.1.1.-" evidence="4"/>
<evidence type="ECO:0000256" key="1">
    <source>
        <dbReference type="ARBA" id="ARBA00022490"/>
    </source>
</evidence>
<proteinExistence type="predicted"/>
<keyword evidence="1" id="KW-0963">Cytoplasm</keyword>
<dbReference type="AlphaFoldDB" id="A0A1J5PUD4"/>
<name>A0A1J5PUD4_9ZZZZ</name>
<dbReference type="InterPro" id="IPR003682">
    <property type="entry name" value="rRNA_ssu_MeTfrase_G"/>
</dbReference>
<reference evidence="4" key="1">
    <citation type="submission" date="2016-10" db="EMBL/GenBank/DDBJ databases">
        <title>Sequence of Gallionella enrichment culture.</title>
        <authorList>
            <person name="Poehlein A."/>
            <person name="Muehling M."/>
            <person name="Daniel R."/>
        </authorList>
    </citation>
    <scope>NUCLEOTIDE SEQUENCE</scope>
</reference>
<gene>
    <name evidence="4" type="primary">rsmG_13</name>
    <name evidence="4" type="ORF">GALL_436030</name>
</gene>
<protein>
    <submittedName>
        <fullName evidence="4">Ribosomal RNA small subunit methyltransferase G</fullName>
        <ecNumber evidence="4">2.1.1.-</ecNumber>
    </submittedName>
</protein>
<dbReference type="PANTHER" id="PTHR31760:SF0">
    <property type="entry name" value="S-ADENOSYL-L-METHIONINE-DEPENDENT METHYLTRANSFERASES SUPERFAMILY PROTEIN"/>
    <property type="match status" value="1"/>
</dbReference>
<dbReference type="GO" id="GO:0070043">
    <property type="term" value="F:rRNA (guanine-N7-)-methyltransferase activity"/>
    <property type="evidence" value="ECO:0007669"/>
    <property type="project" value="TreeGrafter"/>
</dbReference>
<accession>A0A1J5PUD4</accession>
<dbReference type="InterPro" id="IPR029063">
    <property type="entry name" value="SAM-dependent_MTases_sf"/>
</dbReference>
<dbReference type="Gene3D" id="3.40.50.150">
    <property type="entry name" value="Vaccinia Virus protein VP39"/>
    <property type="match status" value="1"/>
</dbReference>
<keyword evidence="2" id="KW-0698">rRNA processing</keyword>
<dbReference type="EMBL" id="MLJW01002401">
    <property type="protein sequence ID" value="OIQ74738.1"/>
    <property type="molecule type" value="Genomic_DNA"/>
</dbReference>
<organism evidence="4">
    <name type="scientific">mine drainage metagenome</name>
    <dbReference type="NCBI Taxonomy" id="410659"/>
    <lineage>
        <taxon>unclassified sequences</taxon>
        <taxon>metagenomes</taxon>
        <taxon>ecological metagenomes</taxon>
    </lineage>
</organism>